<name>A0A314XLB9_PRUYE</name>
<accession>A0A314XLB9</accession>
<keyword evidence="2" id="KW-1185">Reference proteome</keyword>
<proteinExistence type="predicted"/>
<gene>
    <name evidence="1" type="ORF">Pyn_21931</name>
</gene>
<dbReference type="Proteomes" id="UP000250321">
    <property type="component" value="Unassembled WGS sequence"/>
</dbReference>
<comment type="caution">
    <text evidence="1">The sequence shown here is derived from an EMBL/GenBank/DDBJ whole genome shotgun (WGS) entry which is preliminary data.</text>
</comment>
<reference evidence="1 2" key="1">
    <citation type="submission" date="2018-02" db="EMBL/GenBank/DDBJ databases">
        <title>Draft genome of wild Prunus yedoensis var. nudiflora.</title>
        <authorList>
            <person name="Baek S."/>
            <person name="Kim J.-H."/>
            <person name="Choi K."/>
            <person name="Kim G.-B."/>
            <person name="Cho A."/>
            <person name="Jang H."/>
            <person name="Shin C.-H."/>
            <person name="Yu H.-J."/>
            <person name="Mun J.-H."/>
        </authorList>
    </citation>
    <scope>NUCLEOTIDE SEQUENCE [LARGE SCALE GENOMIC DNA]</scope>
    <source>
        <strain evidence="2">cv. Jeju island</strain>
        <tissue evidence="1">Leaf</tissue>
    </source>
</reference>
<organism evidence="1 2">
    <name type="scientific">Prunus yedoensis var. nudiflora</name>
    <dbReference type="NCBI Taxonomy" id="2094558"/>
    <lineage>
        <taxon>Eukaryota</taxon>
        <taxon>Viridiplantae</taxon>
        <taxon>Streptophyta</taxon>
        <taxon>Embryophyta</taxon>
        <taxon>Tracheophyta</taxon>
        <taxon>Spermatophyta</taxon>
        <taxon>Magnoliopsida</taxon>
        <taxon>eudicotyledons</taxon>
        <taxon>Gunneridae</taxon>
        <taxon>Pentapetalae</taxon>
        <taxon>rosids</taxon>
        <taxon>fabids</taxon>
        <taxon>Rosales</taxon>
        <taxon>Rosaceae</taxon>
        <taxon>Amygdaloideae</taxon>
        <taxon>Amygdaleae</taxon>
        <taxon>Prunus</taxon>
    </lineage>
</organism>
<sequence length="83" mass="9478">MGRGYFSRGMGGILRHHLCHAHRIRTPFSLFLIFGLEIASGKWSCSVTAIRSLVPEKSHHMLLRAMRSAWNGRPSMDDVQRLM</sequence>
<dbReference type="EMBL" id="PJQY01002268">
    <property type="protein sequence ID" value="PQP95224.1"/>
    <property type="molecule type" value="Genomic_DNA"/>
</dbReference>
<evidence type="ECO:0000313" key="1">
    <source>
        <dbReference type="EMBL" id="PQP95224.1"/>
    </source>
</evidence>
<dbReference type="AlphaFoldDB" id="A0A314XLB9"/>
<evidence type="ECO:0000313" key="2">
    <source>
        <dbReference type="Proteomes" id="UP000250321"/>
    </source>
</evidence>
<protein>
    <submittedName>
        <fullName evidence="1">Uncharacterized protein</fullName>
    </submittedName>
</protein>